<gene>
    <name evidence="2" type="ORF">CCGE525_12060</name>
</gene>
<proteinExistence type="predicted"/>
<evidence type="ECO:0000313" key="3">
    <source>
        <dbReference type="Proteomes" id="UP000282195"/>
    </source>
</evidence>
<keyword evidence="1" id="KW-0472">Membrane</keyword>
<name>A0A387FKP1_9HYPH</name>
<evidence type="ECO:0000313" key="2">
    <source>
        <dbReference type="EMBL" id="AYG59448.1"/>
    </source>
</evidence>
<keyword evidence="1" id="KW-1133">Transmembrane helix</keyword>
<dbReference type="RefSeq" id="WP_120704465.1">
    <property type="nucleotide sequence ID" value="NZ_CP032694.1"/>
</dbReference>
<dbReference type="EMBL" id="CP032694">
    <property type="protein sequence ID" value="AYG59448.1"/>
    <property type="molecule type" value="Genomic_DNA"/>
</dbReference>
<dbReference type="Proteomes" id="UP000282195">
    <property type="component" value="Chromosome"/>
</dbReference>
<feature type="transmembrane region" description="Helical" evidence="1">
    <location>
        <begin position="6"/>
        <end position="26"/>
    </location>
</feature>
<sequence length="105" mass="11429">MEFTLVAQILAWTTLGLILLGTVVPIGTKQRVVAAANIESIILFGLMGLLFVVAYPTDRRIIALLCILAATASESLLSILPDRHIRIERLVIKYSEHPSACLSAE</sequence>
<dbReference type="AlphaFoldDB" id="A0A387FKP1"/>
<accession>A0A387FKP1</accession>
<feature type="transmembrane region" description="Helical" evidence="1">
    <location>
        <begin position="33"/>
        <end position="55"/>
    </location>
</feature>
<feature type="transmembrane region" description="Helical" evidence="1">
    <location>
        <begin position="61"/>
        <end position="80"/>
    </location>
</feature>
<keyword evidence="3" id="KW-1185">Reference proteome</keyword>
<organism evidence="2 3">
    <name type="scientific">Rhizobium jaguaris</name>
    <dbReference type="NCBI Taxonomy" id="1312183"/>
    <lineage>
        <taxon>Bacteria</taxon>
        <taxon>Pseudomonadati</taxon>
        <taxon>Pseudomonadota</taxon>
        <taxon>Alphaproteobacteria</taxon>
        <taxon>Hyphomicrobiales</taxon>
        <taxon>Rhizobiaceae</taxon>
        <taxon>Rhizobium/Agrobacterium group</taxon>
        <taxon>Rhizobium</taxon>
    </lineage>
</organism>
<evidence type="ECO:0000256" key="1">
    <source>
        <dbReference type="SAM" id="Phobius"/>
    </source>
</evidence>
<keyword evidence="1" id="KW-0812">Transmembrane</keyword>
<protein>
    <submittedName>
        <fullName evidence="2">Uncharacterized protein</fullName>
    </submittedName>
</protein>
<dbReference type="OrthoDB" id="8372439at2"/>
<reference evidence="2 3" key="1">
    <citation type="submission" date="2018-10" db="EMBL/GenBank/DDBJ databases">
        <title>Rhizobium etli, R. leguminosarum and a new Rhizobium genospecies from Phaseolus dumosus.</title>
        <authorList>
            <person name="Ramirez-Puebla S.T."/>
            <person name="Rogel-Hernandez M.A."/>
            <person name="Guerrero G."/>
            <person name="Ormeno-Orrillo E."/>
            <person name="Martinez-Romero J.C."/>
            <person name="Negrete-Yankelevich S."/>
            <person name="Martinez-Romero E."/>
        </authorList>
    </citation>
    <scope>NUCLEOTIDE SEQUENCE [LARGE SCALE GENOMIC DNA]</scope>
    <source>
        <strain evidence="2 3">CCGE525</strain>
    </source>
</reference>
<dbReference type="KEGG" id="rjg:CCGE525_12060"/>